<evidence type="ECO:0000256" key="1">
    <source>
        <dbReference type="ARBA" id="ARBA00001933"/>
    </source>
</evidence>
<evidence type="ECO:0000256" key="4">
    <source>
        <dbReference type="ARBA" id="ARBA00022679"/>
    </source>
</evidence>
<dbReference type="InterPro" id="IPR015424">
    <property type="entry name" value="PyrdxlP-dep_Trfase"/>
</dbReference>
<dbReference type="GO" id="GO:0033854">
    <property type="term" value="F:glutamate-prephenate aminotransferase activity"/>
    <property type="evidence" value="ECO:0007669"/>
    <property type="project" value="UniProtKB-ARBA"/>
</dbReference>
<dbReference type="EMBL" id="JATAAI010000005">
    <property type="protein sequence ID" value="KAK1745943.1"/>
    <property type="molecule type" value="Genomic_DNA"/>
</dbReference>
<dbReference type="InterPro" id="IPR050596">
    <property type="entry name" value="AspAT/PAT-like"/>
</dbReference>
<sequence length="440" mass="47003">MTRTVVFTATAILIGQSLSSCAAFSPAASTSSFSFALNDAVNTPVEPPLNPLLSQIKPSKTVEVFSLVKQMEAEGETVTSLCVGEPDFAPPQCVLDAATAAMNGGQTRYTAVTGTADLRKAIAEDLKSRKGVEYNPVTEIVVGNGAKQCVYQGLLAACGAGDEVVVPAPYWPSYPEMALLVGASPVILETSVDDGYLINPDALDKCLEEHPKAKVLMLCNPSNPTGGVHSTELLTQIAKVLEKYPNVVILADEIYERLVYTDDGQCTSFASLPGMFSRTITINGFSKSHAMTGFRLGYLAAPERFAKATSVLQGQITSCASSVSQAAGVSALNDVDDSWLENNVVIMKEKRDYVLQELAKMDGVSVSVPPNGAFYVLPDVSKYYNGDDTQLCLDLLKEKKLALVPGESFGAPGTVRISYATSMEELETAMTKLREFLESL</sequence>
<dbReference type="GO" id="GO:0004069">
    <property type="term" value="F:L-aspartate:2-oxoglutarate aminotransferase activity"/>
    <property type="evidence" value="ECO:0007669"/>
    <property type="project" value="UniProtKB-EC"/>
</dbReference>
<dbReference type="CDD" id="cd00609">
    <property type="entry name" value="AAT_like"/>
    <property type="match status" value="1"/>
</dbReference>
<comment type="cofactor">
    <cofactor evidence="1">
        <name>pyridoxal 5'-phosphate</name>
        <dbReference type="ChEBI" id="CHEBI:597326"/>
    </cofactor>
</comment>
<dbReference type="Proteomes" id="UP001224775">
    <property type="component" value="Unassembled WGS sequence"/>
</dbReference>
<dbReference type="GO" id="GO:0006520">
    <property type="term" value="P:amino acid metabolic process"/>
    <property type="evidence" value="ECO:0007669"/>
    <property type="project" value="InterPro"/>
</dbReference>
<dbReference type="InterPro" id="IPR015422">
    <property type="entry name" value="PyrdxlP-dep_Trfase_small"/>
</dbReference>
<evidence type="ECO:0000256" key="6">
    <source>
        <dbReference type="SAM" id="SignalP"/>
    </source>
</evidence>
<protein>
    <submittedName>
        <fullName evidence="8">Aspartate aminotransferase</fullName>
        <ecNumber evidence="8">2.6.1.1</ecNumber>
    </submittedName>
</protein>
<dbReference type="PANTHER" id="PTHR46383">
    <property type="entry name" value="ASPARTATE AMINOTRANSFERASE"/>
    <property type="match status" value="1"/>
</dbReference>
<dbReference type="GO" id="GO:0033853">
    <property type="term" value="F:aspartate-prephenate aminotransferase activity"/>
    <property type="evidence" value="ECO:0007669"/>
    <property type="project" value="UniProtKB-ARBA"/>
</dbReference>
<feature type="chain" id="PRO_5042009390" evidence="6">
    <location>
        <begin position="24"/>
        <end position="440"/>
    </location>
</feature>
<gene>
    <name evidence="8" type="ORF">QTG54_003867</name>
</gene>
<reference evidence="8" key="1">
    <citation type="submission" date="2023-06" db="EMBL/GenBank/DDBJ databases">
        <title>Survivors Of The Sea: Transcriptome response of Skeletonema marinoi to long-term dormancy.</title>
        <authorList>
            <person name="Pinder M.I.M."/>
            <person name="Kourtchenko O."/>
            <person name="Robertson E.K."/>
            <person name="Larsson T."/>
            <person name="Maumus F."/>
            <person name="Osuna-Cruz C.M."/>
            <person name="Vancaester E."/>
            <person name="Stenow R."/>
            <person name="Vandepoele K."/>
            <person name="Ploug H."/>
            <person name="Bruchert V."/>
            <person name="Godhe A."/>
            <person name="Topel M."/>
        </authorList>
    </citation>
    <scope>NUCLEOTIDE SEQUENCE</scope>
    <source>
        <strain evidence="8">R05AC</strain>
    </source>
</reference>
<feature type="domain" description="Aminotransferase class I/classII large" evidence="7">
    <location>
        <begin position="77"/>
        <end position="433"/>
    </location>
</feature>
<dbReference type="PROSITE" id="PS00105">
    <property type="entry name" value="AA_TRANSFER_CLASS_1"/>
    <property type="match status" value="1"/>
</dbReference>
<name>A0AAD8YGP1_9STRA</name>
<dbReference type="AlphaFoldDB" id="A0AAD8YGP1"/>
<organism evidence="8 9">
    <name type="scientific">Skeletonema marinoi</name>
    <dbReference type="NCBI Taxonomy" id="267567"/>
    <lineage>
        <taxon>Eukaryota</taxon>
        <taxon>Sar</taxon>
        <taxon>Stramenopiles</taxon>
        <taxon>Ochrophyta</taxon>
        <taxon>Bacillariophyta</taxon>
        <taxon>Coscinodiscophyceae</taxon>
        <taxon>Thalassiosirophycidae</taxon>
        <taxon>Thalassiosirales</taxon>
        <taxon>Skeletonemataceae</taxon>
        <taxon>Skeletonema</taxon>
        <taxon>Skeletonema marinoi-dohrnii complex</taxon>
    </lineage>
</organism>
<dbReference type="Gene3D" id="3.40.640.10">
    <property type="entry name" value="Type I PLP-dependent aspartate aminotransferase-like (Major domain)"/>
    <property type="match status" value="1"/>
</dbReference>
<comment type="caution">
    <text evidence="8">The sequence shown here is derived from an EMBL/GenBank/DDBJ whole genome shotgun (WGS) entry which is preliminary data.</text>
</comment>
<dbReference type="InterPro" id="IPR004838">
    <property type="entry name" value="NHTrfase_class1_PyrdxlP-BS"/>
</dbReference>
<keyword evidence="5" id="KW-0663">Pyridoxal phosphate</keyword>
<dbReference type="SUPFAM" id="SSF53383">
    <property type="entry name" value="PLP-dependent transferases"/>
    <property type="match status" value="1"/>
</dbReference>
<dbReference type="InterPro" id="IPR015421">
    <property type="entry name" value="PyrdxlP-dep_Trfase_major"/>
</dbReference>
<dbReference type="Gene3D" id="3.90.1150.10">
    <property type="entry name" value="Aspartate Aminotransferase, domain 1"/>
    <property type="match status" value="1"/>
</dbReference>
<accession>A0AAD8YGP1</accession>
<keyword evidence="9" id="KW-1185">Reference proteome</keyword>
<evidence type="ECO:0000313" key="9">
    <source>
        <dbReference type="Proteomes" id="UP001224775"/>
    </source>
</evidence>
<dbReference type="GO" id="GO:0030170">
    <property type="term" value="F:pyridoxal phosphate binding"/>
    <property type="evidence" value="ECO:0007669"/>
    <property type="project" value="InterPro"/>
</dbReference>
<evidence type="ECO:0000313" key="8">
    <source>
        <dbReference type="EMBL" id="KAK1745943.1"/>
    </source>
</evidence>
<evidence type="ECO:0000256" key="5">
    <source>
        <dbReference type="ARBA" id="ARBA00022898"/>
    </source>
</evidence>
<dbReference type="Pfam" id="PF00155">
    <property type="entry name" value="Aminotran_1_2"/>
    <property type="match status" value="1"/>
</dbReference>
<keyword evidence="6" id="KW-0732">Signal</keyword>
<dbReference type="PANTHER" id="PTHR46383:SF1">
    <property type="entry name" value="ASPARTATE AMINOTRANSFERASE"/>
    <property type="match status" value="1"/>
</dbReference>
<keyword evidence="3 8" id="KW-0032">Aminotransferase</keyword>
<evidence type="ECO:0000256" key="3">
    <source>
        <dbReference type="ARBA" id="ARBA00022576"/>
    </source>
</evidence>
<dbReference type="EC" id="2.6.1.1" evidence="8"/>
<evidence type="ECO:0000256" key="2">
    <source>
        <dbReference type="ARBA" id="ARBA00007441"/>
    </source>
</evidence>
<dbReference type="PROSITE" id="PS51257">
    <property type="entry name" value="PROKAR_LIPOPROTEIN"/>
    <property type="match status" value="1"/>
</dbReference>
<feature type="signal peptide" evidence="6">
    <location>
        <begin position="1"/>
        <end position="23"/>
    </location>
</feature>
<dbReference type="InterPro" id="IPR004839">
    <property type="entry name" value="Aminotransferase_I/II_large"/>
</dbReference>
<proteinExistence type="inferred from homology"/>
<dbReference type="FunFam" id="3.40.640.10:FF:000033">
    <property type="entry name" value="Aspartate aminotransferase"/>
    <property type="match status" value="1"/>
</dbReference>
<comment type="similarity">
    <text evidence="2">Belongs to the class-I pyridoxal-phosphate-dependent aminotransferase family.</text>
</comment>
<evidence type="ECO:0000259" key="7">
    <source>
        <dbReference type="Pfam" id="PF00155"/>
    </source>
</evidence>
<keyword evidence="4 8" id="KW-0808">Transferase</keyword>